<accession>F2Q081</accession>
<dbReference type="EMBL" id="DS995761">
    <property type="protein sequence ID" value="EGE07549.1"/>
    <property type="molecule type" value="Genomic_DNA"/>
</dbReference>
<dbReference type="Proteomes" id="UP000009169">
    <property type="component" value="Unassembled WGS sequence"/>
</dbReference>
<proteinExistence type="predicted"/>
<keyword evidence="3" id="KW-1185">Reference proteome</keyword>
<dbReference type="AlphaFoldDB" id="F2Q081"/>
<evidence type="ECO:0000313" key="3">
    <source>
        <dbReference type="Proteomes" id="UP000009169"/>
    </source>
</evidence>
<feature type="region of interest" description="Disordered" evidence="1">
    <location>
        <begin position="19"/>
        <end position="72"/>
    </location>
</feature>
<evidence type="ECO:0000313" key="2">
    <source>
        <dbReference type="EMBL" id="EGE07549.1"/>
    </source>
</evidence>
<evidence type="ECO:0000256" key="1">
    <source>
        <dbReference type="SAM" id="MobiDB-lite"/>
    </source>
</evidence>
<reference evidence="3" key="1">
    <citation type="journal article" date="2012" name="MBio">
        <title>Comparative genome analysis of Trichophyton rubrum and related dermatophytes reveals candidate genes involved in infection.</title>
        <authorList>
            <person name="Martinez D.A."/>
            <person name="Oliver B.G."/>
            <person name="Graeser Y."/>
            <person name="Goldberg J.M."/>
            <person name="Li W."/>
            <person name="Martinez-Rossi N.M."/>
            <person name="Monod M."/>
            <person name="Shelest E."/>
            <person name="Barton R.C."/>
            <person name="Birch E."/>
            <person name="Brakhage A.A."/>
            <person name="Chen Z."/>
            <person name="Gurr S.J."/>
            <person name="Heiman D."/>
            <person name="Heitman J."/>
            <person name="Kosti I."/>
            <person name="Rossi A."/>
            <person name="Saif S."/>
            <person name="Samalova M."/>
            <person name="Saunders C.W."/>
            <person name="Shea T."/>
            <person name="Summerbell R.C."/>
            <person name="Xu J."/>
            <person name="Young S."/>
            <person name="Zeng Q."/>
            <person name="Birren B.W."/>
            <person name="Cuomo C.A."/>
            <person name="White T.C."/>
        </authorList>
    </citation>
    <scope>NUCLEOTIDE SEQUENCE [LARGE SCALE GENOMIC DNA]</scope>
    <source>
        <strain evidence="3">ATCC MYA-4606 / CBS 127.97</strain>
    </source>
</reference>
<dbReference type="VEuPathDB" id="FungiDB:TEQG_06463"/>
<protein>
    <submittedName>
        <fullName evidence="2">Uncharacterized protein</fullName>
    </submittedName>
</protein>
<name>F2Q081_TRIEC</name>
<feature type="compositionally biased region" description="Basic and acidic residues" evidence="1">
    <location>
        <begin position="19"/>
        <end position="35"/>
    </location>
</feature>
<gene>
    <name evidence="2" type="ORF">TEQG_06463</name>
</gene>
<sequence length="100" mass="11426">MACLVAVVAGENAREIETLYDFGQKKKEEEEEAKRPTKSTKPMQGKKGPSSRSIPSGSNRASRGYLGERHEDDSIRQWWPNRRFLSGPHNVVRYGGCRFW</sequence>
<dbReference type="HOGENOM" id="CLU_180980_0_0_1"/>
<organism evidence="2 3">
    <name type="scientific">Trichophyton equinum (strain ATCC MYA-4606 / CBS 127.97)</name>
    <name type="common">Horse ringworm fungus</name>
    <dbReference type="NCBI Taxonomy" id="559882"/>
    <lineage>
        <taxon>Eukaryota</taxon>
        <taxon>Fungi</taxon>
        <taxon>Dikarya</taxon>
        <taxon>Ascomycota</taxon>
        <taxon>Pezizomycotina</taxon>
        <taxon>Eurotiomycetes</taxon>
        <taxon>Eurotiomycetidae</taxon>
        <taxon>Onygenales</taxon>
        <taxon>Arthrodermataceae</taxon>
        <taxon>Trichophyton</taxon>
    </lineage>
</organism>
<feature type="compositionally biased region" description="Polar residues" evidence="1">
    <location>
        <begin position="50"/>
        <end position="61"/>
    </location>
</feature>